<dbReference type="InterPro" id="IPR019004">
    <property type="entry name" value="YqeY/Aim41"/>
</dbReference>
<protein>
    <recommendedName>
        <fullName evidence="2">GatB/YqeY domain-containing protein</fullName>
    </recommendedName>
</protein>
<dbReference type="InterPro" id="IPR003789">
    <property type="entry name" value="Asn/Gln_tRNA_amidoTrase-B-like"/>
</dbReference>
<dbReference type="EMBL" id="HBGH01001627">
    <property type="protein sequence ID" value="CAD9223838.1"/>
    <property type="molecule type" value="Transcribed_RNA"/>
</dbReference>
<dbReference type="PANTHER" id="PTHR28055">
    <property type="entry name" value="ALTERED INHERITANCE OF MITOCHONDRIA PROTEIN 41, MITOCHONDRIAL"/>
    <property type="match status" value="1"/>
</dbReference>
<dbReference type="SUPFAM" id="SSF89095">
    <property type="entry name" value="GatB/YqeY motif"/>
    <property type="match status" value="1"/>
</dbReference>
<dbReference type="PANTHER" id="PTHR28055:SF1">
    <property type="entry name" value="ALTERED INHERITANCE OF MITOCHONDRIA PROTEIN 41, MITOCHONDRIAL"/>
    <property type="match status" value="1"/>
</dbReference>
<proteinExistence type="predicted"/>
<dbReference type="Pfam" id="PF09424">
    <property type="entry name" value="YqeY"/>
    <property type="match status" value="1"/>
</dbReference>
<dbReference type="GO" id="GO:0016884">
    <property type="term" value="F:carbon-nitrogen ligase activity, with glutamine as amido-N-donor"/>
    <property type="evidence" value="ECO:0007669"/>
    <property type="project" value="InterPro"/>
</dbReference>
<reference evidence="1" key="1">
    <citation type="submission" date="2021-01" db="EMBL/GenBank/DDBJ databases">
        <authorList>
            <person name="Corre E."/>
            <person name="Pelletier E."/>
            <person name="Niang G."/>
            <person name="Scheremetjew M."/>
            <person name="Finn R."/>
            <person name="Kale V."/>
            <person name="Holt S."/>
            <person name="Cochrane G."/>
            <person name="Meng A."/>
            <person name="Brown T."/>
            <person name="Cohen L."/>
        </authorList>
    </citation>
    <scope>NUCLEOTIDE SEQUENCE</scope>
    <source>
        <strain evidence="1">SAG 36.94</strain>
    </source>
</reference>
<dbReference type="InterPro" id="IPR042184">
    <property type="entry name" value="YqeY/Aim41_N"/>
</dbReference>
<evidence type="ECO:0008006" key="2">
    <source>
        <dbReference type="Google" id="ProtNLM"/>
    </source>
</evidence>
<gene>
    <name evidence="1" type="ORF">CCAE0312_LOCUS834</name>
</gene>
<sequence>MGWMRLGFQCGWTNLTLGGRRATSFYSGRNGNRWMTPLRMMSLVDDVSRDMKQAMRDKDVARLKALRNMRAAFLMAMKEDGAEALSDEVAGVVLRRLAKQRRESIEMYRSGGREDLVAEEEAEMEVIEHYLPQLAGEDQTRRWVREAMEQMDTVIKTGDKSAMGKVMGLLMKNHKAEVDGNVAKRIVAEELSR</sequence>
<dbReference type="Gene3D" id="1.10.1510.10">
    <property type="entry name" value="Uncharacterised protein YqeY/AIM41 PF09424, N-terminal domain"/>
    <property type="match status" value="1"/>
</dbReference>
<evidence type="ECO:0000313" key="1">
    <source>
        <dbReference type="EMBL" id="CAD9223838.1"/>
    </source>
</evidence>
<accession>A0A7S1XBG1</accession>
<dbReference type="Gene3D" id="1.10.10.410">
    <property type="match status" value="1"/>
</dbReference>
<dbReference type="InterPro" id="IPR023168">
    <property type="entry name" value="GatB_Yqey_C_2"/>
</dbReference>
<dbReference type="AlphaFoldDB" id="A0A7S1XBG1"/>
<name>A0A7S1XBG1_9RHOD</name>
<organism evidence="1">
    <name type="scientific">Compsopogon caeruleus</name>
    <dbReference type="NCBI Taxonomy" id="31354"/>
    <lineage>
        <taxon>Eukaryota</taxon>
        <taxon>Rhodophyta</taxon>
        <taxon>Compsopogonophyceae</taxon>
        <taxon>Compsopogonales</taxon>
        <taxon>Compsopogonaceae</taxon>
        <taxon>Compsopogon</taxon>
    </lineage>
</organism>